<evidence type="ECO:0000256" key="3">
    <source>
        <dbReference type="PROSITE-ProRule" id="PRU00221"/>
    </source>
</evidence>
<dbReference type="PANTHER" id="PTHR10622:SF10">
    <property type="entry name" value="HET DOMAIN-CONTAINING PROTEIN"/>
    <property type="match status" value="1"/>
</dbReference>
<dbReference type="InterPro" id="IPR036322">
    <property type="entry name" value="WD40_repeat_dom_sf"/>
</dbReference>
<reference evidence="6" key="1">
    <citation type="journal article" date="2020" name="New Phytol.">
        <title>Comparative genomics reveals dynamic genome evolution in host specialist ectomycorrhizal fungi.</title>
        <authorList>
            <person name="Lofgren L.A."/>
            <person name="Nguyen N.H."/>
            <person name="Vilgalys R."/>
            <person name="Ruytinx J."/>
            <person name="Liao H.L."/>
            <person name="Branco S."/>
            <person name="Kuo A."/>
            <person name="LaButti K."/>
            <person name="Lipzen A."/>
            <person name="Andreopoulos W."/>
            <person name="Pangilinan J."/>
            <person name="Riley R."/>
            <person name="Hundley H."/>
            <person name="Na H."/>
            <person name="Barry K."/>
            <person name="Grigoriev I.V."/>
            <person name="Stajich J.E."/>
            <person name="Kennedy P.G."/>
        </authorList>
    </citation>
    <scope>NUCLEOTIDE SEQUENCE</scope>
    <source>
        <strain evidence="6">S12</strain>
    </source>
</reference>
<feature type="region of interest" description="Disordered" evidence="4">
    <location>
        <begin position="1141"/>
        <end position="1165"/>
    </location>
</feature>
<sequence length="1233" mass="138105">MSNIIPITTPLREFKGHEGGINAVAVFPDKRRMVTGSADKTLCLWDLKTGVVLKKMEGHHNGVTRLAVSRDGQLIASGDKSGEVIIWYGATGEPFTKIEAHYNPIISLDFSPDGTLLARATVSYDKTTKLWDTKTWEVQEYPIECGACVKCVRYSPSGELLAIATDNNIEIYNSGTMQCVAKFKGHKSWNLSLAWTPDGTRLLTGGSKDDPTIREWNTTTWEQVGDPWMGHIEQINAIAIHPAGTLAASTSTDKRIRLWRMSDRQTIAVFKNSFDGMCITFSVDGNHILSGGTDKMISEWAVPQGTHPKTIAITTDANNHTPHAHRSKILVITTSRIACVNGDLSTAEDLLTQDINTNPNNHTSYAHRSFVMARKHDWDHALRDAMNSINIEPSLTGYISKGIALCGTGRIPDARAAFDVASMYTDQDSEILHFLLLIKAIAFFNADQHDEANLLLKELITGCPNADTRACCIVEAYLRVQLGLEALDGARHDEAAVHFTAAIDCSNLPSKSDIDEIYEDLVVLFGWDLKSLWLTAHQKRCDALLLAGKLQDAVRSYRYMMDSIDETTRAICLEWSNAFTEKCSAPLLTDGDAALTASDFDRAIDLYSAVINLDFASDVVFENRSRAKLAKMLWTEALLDAQKVMELNPSSHVGYKLMHTALRGAQRYDEAIEAFKIMLSKLDHSPEAQIRDLRQQYVSPSEAEDAIQRVVWIELEYAPLRLLNTSTGLLCDRVAQINTFKTSAEYNELVSFPTKDSNIRAERIKDVVATYFRCVLLSHRWEEMEALLQDIQDKDVRELKGLAGIAKLQSFCNVARDAGYRWAWMDTCCIDKKSNTELQESVNSMFVWYRHSALTVVYLSDVPPSSQPGALARSVWNERGWTFQEFVAPKVVIFYQNDWSLYLDDRSPNHKESPAIMKELEDATGIDARALISFRPGMSNARQRLQWASSRVTTLQEDIAYSLFGIFGVHLPVMYGEKKQNALGRLLQEIVARSGDITVLDWIGQPSEFNSCLPAYITSYATSPRTLPSLSEDQIQKSISLLRQNPMAVNFASELYDRLDNTSAAGFANCRLHLPCMAFHVTEVSLSYGTSQETRYEVKADGLHDLLINATEPIVQFSRIRPTQQTLVLVRPWDRSLLDLPDDTESEGDYWTPPSSPPDDSPSRSFVKQEVDDLELRALRLVVRLEQPFGAFLLARQRGGEYKRVASDRDIIAQVKDVASVRDLMDVRTIDIL</sequence>
<dbReference type="PROSITE" id="PS50082">
    <property type="entry name" value="WD_REPEATS_2"/>
    <property type="match status" value="4"/>
</dbReference>
<feature type="repeat" description="WD" evidence="3">
    <location>
        <begin position="56"/>
        <end position="87"/>
    </location>
</feature>
<dbReference type="Gene3D" id="2.130.10.10">
    <property type="entry name" value="YVTN repeat-like/Quinoprotein amine dehydrogenase"/>
    <property type="match status" value="2"/>
</dbReference>
<dbReference type="PROSITE" id="PS00678">
    <property type="entry name" value="WD_REPEATS_1"/>
    <property type="match status" value="1"/>
</dbReference>
<evidence type="ECO:0000256" key="4">
    <source>
        <dbReference type="SAM" id="MobiDB-lite"/>
    </source>
</evidence>
<keyword evidence="1 3" id="KW-0853">WD repeat</keyword>
<evidence type="ECO:0000259" key="5">
    <source>
        <dbReference type="Pfam" id="PF06985"/>
    </source>
</evidence>
<dbReference type="Pfam" id="PF06985">
    <property type="entry name" value="HET"/>
    <property type="match status" value="1"/>
</dbReference>
<dbReference type="SMART" id="SM00320">
    <property type="entry name" value="WD40"/>
    <property type="match status" value="7"/>
</dbReference>
<dbReference type="SUPFAM" id="SSF48452">
    <property type="entry name" value="TPR-like"/>
    <property type="match status" value="2"/>
</dbReference>
<keyword evidence="7" id="KW-1185">Reference proteome</keyword>
<evidence type="ECO:0000313" key="6">
    <source>
        <dbReference type="EMBL" id="KAG1793189.1"/>
    </source>
</evidence>
<feature type="repeat" description="WD" evidence="3">
    <location>
        <begin position="98"/>
        <end position="135"/>
    </location>
</feature>
<dbReference type="Proteomes" id="UP000719766">
    <property type="component" value="Unassembled WGS sequence"/>
</dbReference>
<dbReference type="PANTHER" id="PTHR10622">
    <property type="entry name" value="HET DOMAIN-CONTAINING PROTEIN"/>
    <property type="match status" value="1"/>
</dbReference>
<proteinExistence type="predicted"/>
<dbReference type="PROSITE" id="PS50294">
    <property type="entry name" value="WD_REPEATS_REGION"/>
    <property type="match status" value="3"/>
</dbReference>
<organism evidence="6 7">
    <name type="scientific">Suillus plorans</name>
    <dbReference type="NCBI Taxonomy" id="116603"/>
    <lineage>
        <taxon>Eukaryota</taxon>
        <taxon>Fungi</taxon>
        <taxon>Dikarya</taxon>
        <taxon>Basidiomycota</taxon>
        <taxon>Agaricomycotina</taxon>
        <taxon>Agaricomycetes</taxon>
        <taxon>Agaricomycetidae</taxon>
        <taxon>Boletales</taxon>
        <taxon>Suillineae</taxon>
        <taxon>Suillaceae</taxon>
        <taxon>Suillus</taxon>
    </lineage>
</organism>
<evidence type="ECO:0000256" key="1">
    <source>
        <dbReference type="ARBA" id="ARBA00022574"/>
    </source>
</evidence>
<feature type="domain" description="Heterokaryon incompatibility" evidence="5">
    <location>
        <begin position="776"/>
        <end position="862"/>
    </location>
</feature>
<dbReference type="InterPro" id="IPR001680">
    <property type="entry name" value="WD40_rpt"/>
</dbReference>
<dbReference type="InterPro" id="IPR015943">
    <property type="entry name" value="WD40/YVTN_repeat-like_dom_sf"/>
</dbReference>
<dbReference type="GeneID" id="64604632"/>
<dbReference type="CDD" id="cd00200">
    <property type="entry name" value="WD40"/>
    <property type="match status" value="1"/>
</dbReference>
<accession>A0A9P7DGF7</accession>
<gene>
    <name evidence="6" type="ORF">HD556DRAFT_525147</name>
</gene>
<evidence type="ECO:0000256" key="2">
    <source>
        <dbReference type="ARBA" id="ARBA00022737"/>
    </source>
</evidence>
<feature type="repeat" description="WD" evidence="3">
    <location>
        <begin position="14"/>
        <end position="55"/>
    </location>
</feature>
<dbReference type="InterPro" id="IPR011990">
    <property type="entry name" value="TPR-like_helical_dom_sf"/>
</dbReference>
<dbReference type="OrthoDB" id="2673453at2759"/>
<keyword evidence="2" id="KW-0677">Repeat</keyword>
<protein>
    <recommendedName>
        <fullName evidence="5">Heterokaryon incompatibility domain-containing protein</fullName>
    </recommendedName>
</protein>
<name>A0A9P7DGF7_9AGAM</name>
<dbReference type="InterPro" id="IPR019775">
    <property type="entry name" value="WD40_repeat_CS"/>
</dbReference>
<dbReference type="EMBL" id="JABBWE010000032">
    <property type="protein sequence ID" value="KAG1793189.1"/>
    <property type="molecule type" value="Genomic_DNA"/>
</dbReference>
<dbReference type="Gene3D" id="1.25.40.10">
    <property type="entry name" value="Tetratricopeptide repeat domain"/>
    <property type="match status" value="2"/>
</dbReference>
<dbReference type="InterPro" id="IPR010730">
    <property type="entry name" value="HET"/>
</dbReference>
<dbReference type="RefSeq" id="XP_041159678.1">
    <property type="nucleotide sequence ID" value="XM_041310868.1"/>
</dbReference>
<dbReference type="Pfam" id="PF00400">
    <property type="entry name" value="WD40"/>
    <property type="match status" value="6"/>
</dbReference>
<evidence type="ECO:0000313" key="7">
    <source>
        <dbReference type="Proteomes" id="UP000719766"/>
    </source>
</evidence>
<dbReference type="SUPFAM" id="SSF50978">
    <property type="entry name" value="WD40 repeat-like"/>
    <property type="match status" value="1"/>
</dbReference>
<dbReference type="AlphaFoldDB" id="A0A9P7DGF7"/>
<feature type="repeat" description="WD" evidence="3">
    <location>
        <begin position="228"/>
        <end position="269"/>
    </location>
</feature>
<comment type="caution">
    <text evidence="6">The sequence shown here is derived from an EMBL/GenBank/DDBJ whole genome shotgun (WGS) entry which is preliminary data.</text>
</comment>